<dbReference type="GO" id="GO:0017025">
    <property type="term" value="F:TBP-class protein binding"/>
    <property type="evidence" value="ECO:0007669"/>
    <property type="project" value="TreeGrafter"/>
</dbReference>
<evidence type="ECO:0000256" key="4">
    <source>
        <dbReference type="ARBA" id="ARBA00023163"/>
    </source>
</evidence>
<evidence type="ECO:0000256" key="1">
    <source>
        <dbReference type="ARBA" id="ARBA00004123"/>
    </source>
</evidence>
<comment type="similarity">
    <text evidence="2">Belongs to the TAF12 family.</text>
</comment>
<comment type="caution">
    <text evidence="8">The sequence shown here is derived from an EMBL/GenBank/DDBJ whole genome shotgun (WGS) entry which is preliminary data.</text>
</comment>
<reference evidence="8 9" key="1">
    <citation type="journal article" name="Sci. Rep.">
        <title>Genome-scale phylogenetic analyses confirm Olpidium as the closest living zoosporic fungus to the non-flagellated, terrestrial fungi.</title>
        <authorList>
            <person name="Chang Y."/>
            <person name="Rochon D."/>
            <person name="Sekimoto S."/>
            <person name="Wang Y."/>
            <person name="Chovatia M."/>
            <person name="Sandor L."/>
            <person name="Salamov A."/>
            <person name="Grigoriev I.V."/>
            <person name="Stajich J.E."/>
            <person name="Spatafora J.W."/>
        </authorList>
    </citation>
    <scope>NUCLEOTIDE SEQUENCE [LARGE SCALE GENOMIC DNA]</scope>
    <source>
        <strain evidence="8">S191</strain>
    </source>
</reference>
<proteinExistence type="inferred from homology"/>
<evidence type="ECO:0000256" key="3">
    <source>
        <dbReference type="ARBA" id="ARBA00023015"/>
    </source>
</evidence>
<protein>
    <submittedName>
        <fullName evidence="8">Transcription initiation factor TFIID subunit A-domain-containing protein</fullName>
    </submittedName>
</protein>
<dbReference type="InterPro" id="IPR003228">
    <property type="entry name" value="TFIID_TAF12_dom"/>
</dbReference>
<keyword evidence="3" id="KW-0805">Transcription regulation</keyword>
<dbReference type="InterPro" id="IPR009072">
    <property type="entry name" value="Histone-fold"/>
</dbReference>
<keyword evidence="9" id="KW-1185">Reference proteome</keyword>
<sequence>MEILLEIADEFIESVTRFACDLAKHRKCNTVEVKDLQLHLGTFLIILSLPLRPPVPPHPPGRRMLCLQQQGVAFLPAYNVPCSPDQNWNIRIPGFASDEIRYHRKPVIFPGYAQQAAAVRKARAADKAKVASADPPATTAASAAPLSGAARQRPSISPVRAPSIPDSLDQLLASPARGTCVALADHCTSRRGSPARVCASLAAGG</sequence>
<evidence type="ECO:0000259" key="7">
    <source>
        <dbReference type="Pfam" id="PF03847"/>
    </source>
</evidence>
<dbReference type="Proteomes" id="UP000673691">
    <property type="component" value="Unassembled WGS sequence"/>
</dbReference>
<dbReference type="GO" id="GO:0003677">
    <property type="term" value="F:DNA binding"/>
    <property type="evidence" value="ECO:0007669"/>
    <property type="project" value="TreeGrafter"/>
</dbReference>
<evidence type="ECO:0000256" key="6">
    <source>
        <dbReference type="SAM" id="MobiDB-lite"/>
    </source>
</evidence>
<dbReference type="InterPro" id="IPR037794">
    <property type="entry name" value="TAF12"/>
</dbReference>
<dbReference type="GO" id="GO:0000124">
    <property type="term" value="C:SAGA complex"/>
    <property type="evidence" value="ECO:0007669"/>
    <property type="project" value="InterPro"/>
</dbReference>
<keyword evidence="4" id="KW-0804">Transcription</keyword>
<keyword evidence="5" id="KW-0539">Nucleus</keyword>
<dbReference type="SUPFAM" id="SSF47113">
    <property type="entry name" value="Histone-fold"/>
    <property type="match status" value="1"/>
</dbReference>
<dbReference type="GO" id="GO:0005669">
    <property type="term" value="C:transcription factor TFIID complex"/>
    <property type="evidence" value="ECO:0007669"/>
    <property type="project" value="InterPro"/>
</dbReference>
<dbReference type="PANTHER" id="PTHR12264:SF21">
    <property type="entry name" value="TRANSCRIPTION INITIATION FACTOR TFIID SUBUNIT 12"/>
    <property type="match status" value="1"/>
</dbReference>
<organism evidence="8 9">
    <name type="scientific">Olpidium bornovanus</name>
    <dbReference type="NCBI Taxonomy" id="278681"/>
    <lineage>
        <taxon>Eukaryota</taxon>
        <taxon>Fungi</taxon>
        <taxon>Fungi incertae sedis</taxon>
        <taxon>Olpidiomycota</taxon>
        <taxon>Olpidiomycotina</taxon>
        <taxon>Olpidiomycetes</taxon>
        <taxon>Olpidiales</taxon>
        <taxon>Olpidiaceae</taxon>
        <taxon>Olpidium</taxon>
    </lineage>
</organism>
<feature type="non-terminal residue" evidence="8">
    <location>
        <position position="205"/>
    </location>
</feature>
<name>A0A8H7ZVR3_9FUNG</name>
<dbReference type="Pfam" id="PF03847">
    <property type="entry name" value="TFIID_20kDa"/>
    <property type="match status" value="1"/>
</dbReference>
<dbReference type="AlphaFoldDB" id="A0A8H7ZVR3"/>
<feature type="region of interest" description="Disordered" evidence="6">
    <location>
        <begin position="130"/>
        <end position="162"/>
    </location>
</feature>
<feature type="domain" description="Transcription initiation factor TFIID subunit 12" evidence="7">
    <location>
        <begin position="2"/>
        <end position="40"/>
    </location>
</feature>
<comment type="subcellular location">
    <subcellularLocation>
        <location evidence="1">Nucleus</location>
    </subcellularLocation>
</comment>
<evidence type="ECO:0000256" key="2">
    <source>
        <dbReference type="ARBA" id="ARBA00007530"/>
    </source>
</evidence>
<dbReference type="EMBL" id="JAEFCI010006072">
    <property type="protein sequence ID" value="KAG5459918.1"/>
    <property type="molecule type" value="Genomic_DNA"/>
</dbReference>
<evidence type="ECO:0000313" key="8">
    <source>
        <dbReference type="EMBL" id="KAG5459918.1"/>
    </source>
</evidence>
<feature type="compositionally biased region" description="Low complexity" evidence="6">
    <location>
        <begin position="130"/>
        <end position="150"/>
    </location>
</feature>
<gene>
    <name evidence="8" type="ORF">BJ554DRAFT_8104</name>
</gene>
<dbReference type="PANTHER" id="PTHR12264">
    <property type="entry name" value="TRANSCRIPTION INITIATION FACTOR TFIID SUBUNIT 12"/>
    <property type="match status" value="1"/>
</dbReference>
<dbReference type="OrthoDB" id="2193432at2759"/>
<dbReference type="Gene3D" id="1.10.20.10">
    <property type="entry name" value="Histone, subunit A"/>
    <property type="match status" value="1"/>
</dbReference>
<dbReference type="GO" id="GO:0051123">
    <property type="term" value="P:RNA polymerase II preinitiation complex assembly"/>
    <property type="evidence" value="ECO:0007669"/>
    <property type="project" value="TreeGrafter"/>
</dbReference>
<evidence type="ECO:0000256" key="5">
    <source>
        <dbReference type="ARBA" id="ARBA00023242"/>
    </source>
</evidence>
<evidence type="ECO:0000313" key="9">
    <source>
        <dbReference type="Proteomes" id="UP000673691"/>
    </source>
</evidence>
<accession>A0A8H7ZVR3</accession>
<dbReference type="CDD" id="cd07981">
    <property type="entry name" value="HFD_TAF12"/>
    <property type="match status" value="1"/>
</dbReference>
<dbReference type="GO" id="GO:0046982">
    <property type="term" value="F:protein heterodimerization activity"/>
    <property type="evidence" value="ECO:0007669"/>
    <property type="project" value="InterPro"/>
</dbReference>